<accession>U6KN19</accession>
<dbReference type="GeneID" id="25254465"/>
<dbReference type="AlphaFoldDB" id="U6KN19"/>
<sequence>MNNNASSKGSSSKAKAIAHRLWCIQQSRSSLTNSRMLPVLPSLDSERCNAAILSRGPFHKPHGSFGYLGGSSGDGQGAFEGMPASRDGLQGNSHGPQGNCWLLSLARSLGGSDDASSFAEAPPAQGPLLEDFIKKGLSTVNFLWVAAKERAGASWRQKETPKGVPSRSVVTFVLGGLAPKELQAFTALNAAHGNYQVGANSDVPSYAQSSSQMGPFLVGSTCLTSPTSLAAQLFGDLTGDLQTA</sequence>
<protein>
    <submittedName>
        <fullName evidence="1">Uncharacterized protein</fullName>
    </submittedName>
</protein>
<reference evidence="1" key="2">
    <citation type="submission" date="2013-10" db="EMBL/GenBank/DDBJ databases">
        <authorList>
            <person name="Aslett M."/>
        </authorList>
    </citation>
    <scope>NUCLEOTIDE SEQUENCE [LARGE SCALE GENOMIC DNA]</scope>
    <source>
        <strain evidence="1">Houghton</strain>
    </source>
</reference>
<dbReference type="RefSeq" id="XP_013228525.1">
    <property type="nucleotide sequence ID" value="XM_013373071.1"/>
</dbReference>
<dbReference type="VEuPathDB" id="ToxoDB:ETH2_1428400"/>
<dbReference type="EMBL" id="HG673774">
    <property type="protein sequence ID" value="CDJ37687.1"/>
    <property type="molecule type" value="Genomic_DNA"/>
</dbReference>
<name>U6KN19_EIMTE</name>
<dbReference type="OrthoDB" id="354296at2759"/>
<reference evidence="1" key="1">
    <citation type="submission" date="2013-10" db="EMBL/GenBank/DDBJ databases">
        <title>Genomic analysis of the causative agents of coccidiosis in chickens.</title>
        <authorList>
            <person name="Reid A.J."/>
            <person name="Blake D."/>
            <person name="Billington K."/>
            <person name="Browne H."/>
            <person name="Dunn M."/>
            <person name="Hung S."/>
            <person name="Kawahara F."/>
            <person name="Miranda-Saavedra D."/>
            <person name="Mourier T."/>
            <person name="Nagra H."/>
            <person name="Otto T.D."/>
            <person name="Rawlings N."/>
            <person name="Sanchez A."/>
            <person name="Sanders M."/>
            <person name="Subramaniam C."/>
            <person name="Tay Y."/>
            <person name="Dear P."/>
            <person name="Doerig C."/>
            <person name="Gruber A."/>
            <person name="Parkinson J."/>
            <person name="Shirley M."/>
            <person name="Wan K.L."/>
            <person name="Berriman M."/>
            <person name="Tomley F."/>
            <person name="Pain A."/>
        </authorList>
    </citation>
    <scope>NUCLEOTIDE SEQUENCE [LARGE SCALE GENOMIC DNA]</scope>
    <source>
        <strain evidence="1">Houghton</strain>
    </source>
</reference>
<dbReference type="VEuPathDB" id="ToxoDB:ETH_00026845"/>
<dbReference type="Proteomes" id="UP000030747">
    <property type="component" value="Unassembled WGS sequence"/>
</dbReference>
<evidence type="ECO:0000313" key="1">
    <source>
        <dbReference type="EMBL" id="CDJ37687.1"/>
    </source>
</evidence>
<keyword evidence="2" id="KW-1185">Reference proteome</keyword>
<proteinExistence type="predicted"/>
<gene>
    <name evidence="1" type="ORF">ETH_00026845</name>
</gene>
<organism evidence="1 2">
    <name type="scientific">Eimeria tenella</name>
    <name type="common">Coccidian parasite</name>
    <dbReference type="NCBI Taxonomy" id="5802"/>
    <lineage>
        <taxon>Eukaryota</taxon>
        <taxon>Sar</taxon>
        <taxon>Alveolata</taxon>
        <taxon>Apicomplexa</taxon>
        <taxon>Conoidasida</taxon>
        <taxon>Coccidia</taxon>
        <taxon>Eucoccidiorida</taxon>
        <taxon>Eimeriorina</taxon>
        <taxon>Eimeriidae</taxon>
        <taxon>Eimeria</taxon>
    </lineage>
</organism>
<evidence type="ECO:0000313" key="2">
    <source>
        <dbReference type="Proteomes" id="UP000030747"/>
    </source>
</evidence>